<organism evidence="1 2">
    <name type="scientific">Cellvibrio fibrivorans</name>
    <dbReference type="NCBI Taxonomy" id="126350"/>
    <lineage>
        <taxon>Bacteria</taxon>
        <taxon>Pseudomonadati</taxon>
        <taxon>Pseudomonadota</taxon>
        <taxon>Gammaproteobacteria</taxon>
        <taxon>Cellvibrionales</taxon>
        <taxon>Cellvibrionaceae</taxon>
        <taxon>Cellvibrio</taxon>
    </lineage>
</organism>
<reference evidence="1 2" key="1">
    <citation type="submission" date="2023-07" db="EMBL/GenBank/DDBJ databases">
        <title>Sorghum-associated microbial communities from plants grown in Nebraska, USA.</title>
        <authorList>
            <person name="Schachtman D."/>
        </authorList>
    </citation>
    <scope>NUCLEOTIDE SEQUENCE [LARGE SCALE GENOMIC DNA]</scope>
    <source>
        <strain evidence="1 2">BE190</strain>
    </source>
</reference>
<gene>
    <name evidence="1" type="ORF">J2X05_002334</name>
</gene>
<evidence type="ECO:0000313" key="1">
    <source>
        <dbReference type="EMBL" id="MDR7090310.1"/>
    </source>
</evidence>
<protein>
    <submittedName>
        <fullName evidence="1">Uncharacterized protein</fullName>
    </submittedName>
</protein>
<keyword evidence="2" id="KW-1185">Reference proteome</keyword>
<sequence>MQYCYANLTATRYLQSAGERNVKLVKLEKLSHSSEMEI</sequence>
<dbReference type="EMBL" id="JAVDVX010000004">
    <property type="protein sequence ID" value="MDR7090310.1"/>
    <property type="molecule type" value="Genomic_DNA"/>
</dbReference>
<name>A0ABU1UYS9_9GAMM</name>
<comment type="caution">
    <text evidence="1">The sequence shown here is derived from an EMBL/GenBank/DDBJ whole genome shotgun (WGS) entry which is preliminary data.</text>
</comment>
<evidence type="ECO:0000313" key="2">
    <source>
        <dbReference type="Proteomes" id="UP001253595"/>
    </source>
</evidence>
<dbReference type="Proteomes" id="UP001253595">
    <property type="component" value="Unassembled WGS sequence"/>
</dbReference>
<accession>A0ABU1UYS9</accession>
<proteinExistence type="predicted"/>